<organism evidence="1 2">
    <name type="scientific">Caerostris extrusa</name>
    <name type="common">Bark spider</name>
    <name type="synonym">Caerostris bankana</name>
    <dbReference type="NCBI Taxonomy" id="172846"/>
    <lineage>
        <taxon>Eukaryota</taxon>
        <taxon>Metazoa</taxon>
        <taxon>Ecdysozoa</taxon>
        <taxon>Arthropoda</taxon>
        <taxon>Chelicerata</taxon>
        <taxon>Arachnida</taxon>
        <taxon>Araneae</taxon>
        <taxon>Araneomorphae</taxon>
        <taxon>Entelegynae</taxon>
        <taxon>Araneoidea</taxon>
        <taxon>Araneidae</taxon>
        <taxon>Caerostris</taxon>
    </lineage>
</organism>
<proteinExistence type="predicted"/>
<evidence type="ECO:0000313" key="2">
    <source>
        <dbReference type="Proteomes" id="UP001054945"/>
    </source>
</evidence>
<reference evidence="1 2" key="1">
    <citation type="submission" date="2021-06" db="EMBL/GenBank/DDBJ databases">
        <title>Caerostris extrusa draft genome.</title>
        <authorList>
            <person name="Kono N."/>
            <person name="Arakawa K."/>
        </authorList>
    </citation>
    <scope>NUCLEOTIDE SEQUENCE [LARGE SCALE GENOMIC DNA]</scope>
</reference>
<evidence type="ECO:0000313" key="1">
    <source>
        <dbReference type="EMBL" id="GIY57716.1"/>
    </source>
</evidence>
<gene>
    <name evidence="1" type="ORF">CEXT_122541</name>
</gene>
<comment type="caution">
    <text evidence="1">The sequence shown here is derived from an EMBL/GenBank/DDBJ whole genome shotgun (WGS) entry which is preliminary data.</text>
</comment>
<protein>
    <submittedName>
        <fullName evidence="1">Uncharacterized protein</fullName>
    </submittedName>
</protein>
<name>A0AAV4UIP6_CAEEX</name>
<dbReference type="AlphaFoldDB" id="A0AAV4UIP6"/>
<sequence length="88" mass="10556">MWKPNKSCERISKEMQLHIMLYPPYESLHRRSNITFLAAAIRRMAAKKLYWSREKVVLEHTARYCILQEKLYWSFSSSCRAVSISRQC</sequence>
<dbReference type="Proteomes" id="UP001054945">
    <property type="component" value="Unassembled WGS sequence"/>
</dbReference>
<accession>A0AAV4UIP6</accession>
<dbReference type="EMBL" id="BPLR01012952">
    <property type="protein sequence ID" value="GIY57716.1"/>
    <property type="molecule type" value="Genomic_DNA"/>
</dbReference>
<keyword evidence="2" id="KW-1185">Reference proteome</keyword>